<dbReference type="PROSITE" id="PS01318">
    <property type="entry name" value="TSAA_1"/>
    <property type="match status" value="1"/>
</dbReference>
<proteinExistence type="inferred from homology"/>
<evidence type="ECO:0000313" key="5">
    <source>
        <dbReference type="Proteomes" id="UP000070263"/>
    </source>
</evidence>
<keyword evidence="1" id="KW-0949">S-adenosyl-L-methionine</keyword>
<evidence type="ECO:0000256" key="1">
    <source>
        <dbReference type="ARBA" id="ARBA00022691"/>
    </source>
</evidence>
<dbReference type="Proteomes" id="UP000070263">
    <property type="component" value="Unassembled WGS sequence"/>
</dbReference>
<dbReference type="AlphaFoldDB" id="A0A133VJV4"/>
<dbReference type="CDD" id="cd09281">
    <property type="entry name" value="UPF0066"/>
    <property type="match status" value="1"/>
</dbReference>
<comment type="caution">
    <text evidence="4">The sequence shown here is derived from an EMBL/GenBank/DDBJ whole genome shotgun (WGS) entry which is preliminary data.</text>
</comment>
<protein>
    <recommendedName>
        <fullName evidence="3">TsaA-like domain-containing protein</fullName>
    </recommendedName>
</protein>
<dbReference type="InterPro" id="IPR036413">
    <property type="entry name" value="YaeB-like_sf"/>
</dbReference>
<dbReference type="PANTHER" id="PTHR12818:SF0">
    <property type="entry name" value="TRNA (ADENINE(37)-N6)-METHYLTRANSFERASE"/>
    <property type="match status" value="1"/>
</dbReference>
<reference evidence="4 5" key="1">
    <citation type="journal article" date="2016" name="Sci. Rep.">
        <title>Metabolic traits of an uncultured archaeal lineage -MSBL1- from brine pools of the Red Sea.</title>
        <authorList>
            <person name="Mwirichia R."/>
            <person name="Alam I."/>
            <person name="Rashid M."/>
            <person name="Vinu M."/>
            <person name="Ba-Alawi W."/>
            <person name="Anthony Kamau A."/>
            <person name="Kamanda Ngugi D."/>
            <person name="Goker M."/>
            <person name="Klenk H.P."/>
            <person name="Bajic V."/>
            <person name="Stingl U."/>
        </authorList>
    </citation>
    <scope>NUCLEOTIDE SEQUENCE [LARGE SCALE GENOMIC DNA]</scope>
    <source>
        <strain evidence="4">SCGC-AAA382A20</strain>
    </source>
</reference>
<dbReference type="PANTHER" id="PTHR12818">
    <property type="entry name" value="TRNA (ADENINE(37)-N6)-METHYLTRANSFERASE"/>
    <property type="match status" value="1"/>
</dbReference>
<dbReference type="PROSITE" id="PS51668">
    <property type="entry name" value="TSAA_2"/>
    <property type="match status" value="1"/>
</dbReference>
<organism evidence="4 5">
    <name type="scientific">candidate division MSBL1 archaeon SCGC-AAA382A20</name>
    <dbReference type="NCBI Taxonomy" id="1698280"/>
    <lineage>
        <taxon>Archaea</taxon>
        <taxon>Methanobacteriati</taxon>
        <taxon>Methanobacteriota</taxon>
        <taxon>candidate division MSBL1</taxon>
    </lineage>
</organism>
<evidence type="ECO:0000313" key="4">
    <source>
        <dbReference type="EMBL" id="KXB06723.1"/>
    </source>
</evidence>
<name>A0A133VJV4_9EURY</name>
<keyword evidence="5" id="KW-1185">Reference proteome</keyword>
<dbReference type="EMBL" id="LHYE01000033">
    <property type="protein sequence ID" value="KXB06723.1"/>
    <property type="molecule type" value="Genomic_DNA"/>
</dbReference>
<sequence>MEINPIGTAYKKESSDIMKIEIRQDYAEGLEGIDSLKEIVILYWMHELGKKERKKLKVHPRGDPTRPLAGVFTLRSPLRPNPIGVTKVRLVGREENSLFVEGLDAFDESPVVDIKKA</sequence>
<gene>
    <name evidence="4" type="ORF">AKJ51_03045</name>
</gene>
<dbReference type="InterPro" id="IPR036414">
    <property type="entry name" value="YaeB_N_sf"/>
</dbReference>
<accession>A0A133VJV4</accession>
<dbReference type="PATRIC" id="fig|1698280.3.peg.596"/>
<comment type="similarity">
    <text evidence="2">Belongs to the tRNA methyltransferase O family.</text>
</comment>
<evidence type="ECO:0000256" key="2">
    <source>
        <dbReference type="ARBA" id="ARBA00033753"/>
    </source>
</evidence>
<dbReference type="Gene3D" id="2.40.30.70">
    <property type="entry name" value="YaeB-like"/>
    <property type="match status" value="1"/>
</dbReference>
<dbReference type="InterPro" id="IPR023370">
    <property type="entry name" value="TrmO-like_N"/>
</dbReference>
<dbReference type="InterPro" id="IPR023368">
    <property type="entry name" value="UPF0066_cons_site"/>
</dbReference>
<dbReference type="NCBIfam" id="TIGR00104">
    <property type="entry name" value="tRNA_TsaA"/>
    <property type="match status" value="1"/>
</dbReference>
<dbReference type="InterPro" id="IPR040372">
    <property type="entry name" value="YaeB-like"/>
</dbReference>
<evidence type="ECO:0000259" key="3">
    <source>
        <dbReference type="PROSITE" id="PS51668"/>
    </source>
</evidence>
<dbReference type="Pfam" id="PF01980">
    <property type="entry name" value="TrmO_N"/>
    <property type="match status" value="1"/>
</dbReference>
<feature type="domain" description="TsaA-like" evidence="3">
    <location>
        <begin position="3"/>
        <end position="117"/>
    </location>
</feature>
<dbReference type="SUPFAM" id="SSF118196">
    <property type="entry name" value="YaeB-like"/>
    <property type="match status" value="1"/>
</dbReference>